<comment type="caution">
    <text evidence="2">The sequence shown here is derived from an EMBL/GenBank/DDBJ whole genome shotgun (WGS) entry which is preliminary data.</text>
</comment>
<feature type="compositionally biased region" description="Polar residues" evidence="1">
    <location>
        <begin position="26"/>
        <end position="39"/>
    </location>
</feature>
<proteinExistence type="predicted"/>
<feature type="region of interest" description="Disordered" evidence="1">
    <location>
        <begin position="14"/>
        <end position="49"/>
    </location>
</feature>
<evidence type="ECO:0000256" key="1">
    <source>
        <dbReference type="SAM" id="MobiDB-lite"/>
    </source>
</evidence>
<sequence length="92" mass="10622">MGCNSSAIITLERLPPASTFRDNRRTPQSNPARYQNQKRMPSKNKFQPRLNASLSKDDLNDIHEAPCDECGSQYIIGDRYRYHFQLTEALPH</sequence>
<accession>A0A814CQ69</accession>
<evidence type="ECO:0000313" key="3">
    <source>
        <dbReference type="Proteomes" id="UP000663882"/>
    </source>
</evidence>
<protein>
    <submittedName>
        <fullName evidence="2">Uncharacterized protein</fullName>
    </submittedName>
</protein>
<dbReference type="Proteomes" id="UP000663882">
    <property type="component" value="Unassembled WGS sequence"/>
</dbReference>
<reference evidence="2" key="1">
    <citation type="submission" date="2021-02" db="EMBL/GenBank/DDBJ databases">
        <authorList>
            <person name="Nowell W R."/>
        </authorList>
    </citation>
    <scope>NUCLEOTIDE SEQUENCE</scope>
</reference>
<name>A0A814CQ69_9BILA</name>
<evidence type="ECO:0000313" key="2">
    <source>
        <dbReference type="EMBL" id="CAF0943261.1"/>
    </source>
</evidence>
<dbReference type="EMBL" id="CAJNOO010000439">
    <property type="protein sequence ID" value="CAF0943261.1"/>
    <property type="molecule type" value="Genomic_DNA"/>
</dbReference>
<dbReference type="AlphaFoldDB" id="A0A814CQ69"/>
<gene>
    <name evidence="2" type="ORF">RFH988_LOCUS11208</name>
</gene>
<organism evidence="2 3">
    <name type="scientific">Rotaria sordida</name>
    <dbReference type="NCBI Taxonomy" id="392033"/>
    <lineage>
        <taxon>Eukaryota</taxon>
        <taxon>Metazoa</taxon>
        <taxon>Spiralia</taxon>
        <taxon>Gnathifera</taxon>
        <taxon>Rotifera</taxon>
        <taxon>Eurotatoria</taxon>
        <taxon>Bdelloidea</taxon>
        <taxon>Philodinida</taxon>
        <taxon>Philodinidae</taxon>
        <taxon>Rotaria</taxon>
    </lineage>
</organism>